<accession>A0A6G0X3D6</accession>
<feature type="chain" id="PRO_5026245819" description="Secreted protein" evidence="2">
    <location>
        <begin position="20"/>
        <end position="71"/>
    </location>
</feature>
<comment type="caution">
    <text evidence="3">The sequence shown here is derived from an EMBL/GenBank/DDBJ whole genome shotgun (WGS) entry which is preliminary data.</text>
</comment>
<gene>
    <name evidence="3" type="ORF">Ae201684_008870</name>
</gene>
<sequence length="71" mass="7790">MLRICLARWLAKSAVVCFGYSSCEDSRARSSVGLITYKKSPWRMASDRTKGTARRSPSGGAGPTSWRSTTM</sequence>
<dbReference type="AlphaFoldDB" id="A0A6G0X3D6"/>
<proteinExistence type="predicted"/>
<dbReference type="EMBL" id="VJMJ01000114">
    <property type="protein sequence ID" value="KAF0734410.1"/>
    <property type="molecule type" value="Genomic_DNA"/>
</dbReference>
<evidence type="ECO:0008006" key="5">
    <source>
        <dbReference type="Google" id="ProtNLM"/>
    </source>
</evidence>
<name>A0A6G0X3D6_9STRA</name>
<feature type="signal peptide" evidence="2">
    <location>
        <begin position="1"/>
        <end position="19"/>
    </location>
</feature>
<reference evidence="3 4" key="1">
    <citation type="submission" date="2019-07" db="EMBL/GenBank/DDBJ databases">
        <title>Genomics analysis of Aphanomyces spp. identifies a new class of oomycete effector associated with host adaptation.</title>
        <authorList>
            <person name="Gaulin E."/>
        </authorList>
    </citation>
    <scope>NUCLEOTIDE SEQUENCE [LARGE SCALE GENOMIC DNA]</scope>
    <source>
        <strain evidence="3 4">ATCC 201684</strain>
    </source>
</reference>
<keyword evidence="4" id="KW-1185">Reference proteome</keyword>
<feature type="region of interest" description="Disordered" evidence="1">
    <location>
        <begin position="44"/>
        <end position="71"/>
    </location>
</feature>
<organism evidence="3 4">
    <name type="scientific">Aphanomyces euteiches</name>
    <dbReference type="NCBI Taxonomy" id="100861"/>
    <lineage>
        <taxon>Eukaryota</taxon>
        <taxon>Sar</taxon>
        <taxon>Stramenopiles</taxon>
        <taxon>Oomycota</taxon>
        <taxon>Saprolegniomycetes</taxon>
        <taxon>Saprolegniales</taxon>
        <taxon>Verrucalvaceae</taxon>
        <taxon>Aphanomyces</taxon>
    </lineage>
</organism>
<keyword evidence="2" id="KW-0732">Signal</keyword>
<protein>
    <recommendedName>
        <fullName evidence="5">Secreted protein</fullName>
    </recommendedName>
</protein>
<dbReference type="Proteomes" id="UP000481153">
    <property type="component" value="Unassembled WGS sequence"/>
</dbReference>
<evidence type="ECO:0000313" key="3">
    <source>
        <dbReference type="EMBL" id="KAF0734410.1"/>
    </source>
</evidence>
<evidence type="ECO:0000313" key="4">
    <source>
        <dbReference type="Proteomes" id="UP000481153"/>
    </source>
</evidence>
<evidence type="ECO:0000256" key="1">
    <source>
        <dbReference type="SAM" id="MobiDB-lite"/>
    </source>
</evidence>
<evidence type="ECO:0000256" key="2">
    <source>
        <dbReference type="SAM" id="SignalP"/>
    </source>
</evidence>